<name>A0A9Q1ERA2_SYNKA</name>
<comment type="caution">
    <text evidence="2">The sequence shown here is derived from an EMBL/GenBank/DDBJ whole genome shotgun (WGS) entry which is preliminary data.</text>
</comment>
<organism evidence="2 3">
    <name type="scientific">Synaphobranchus kaupii</name>
    <name type="common">Kaup's arrowtooth eel</name>
    <dbReference type="NCBI Taxonomy" id="118154"/>
    <lineage>
        <taxon>Eukaryota</taxon>
        <taxon>Metazoa</taxon>
        <taxon>Chordata</taxon>
        <taxon>Craniata</taxon>
        <taxon>Vertebrata</taxon>
        <taxon>Euteleostomi</taxon>
        <taxon>Actinopterygii</taxon>
        <taxon>Neopterygii</taxon>
        <taxon>Teleostei</taxon>
        <taxon>Anguilliformes</taxon>
        <taxon>Synaphobranchidae</taxon>
        <taxon>Synaphobranchus</taxon>
    </lineage>
</organism>
<feature type="region of interest" description="Disordered" evidence="1">
    <location>
        <begin position="77"/>
        <end position="112"/>
    </location>
</feature>
<evidence type="ECO:0000313" key="2">
    <source>
        <dbReference type="EMBL" id="KAJ8343565.1"/>
    </source>
</evidence>
<proteinExistence type="predicted"/>
<gene>
    <name evidence="2" type="ORF">SKAU_G00308940</name>
</gene>
<protein>
    <submittedName>
        <fullName evidence="2">Uncharacterized protein</fullName>
    </submittedName>
</protein>
<reference evidence="2" key="1">
    <citation type="journal article" date="2023" name="Science">
        <title>Genome structures resolve the early diversification of teleost fishes.</title>
        <authorList>
            <person name="Parey E."/>
            <person name="Louis A."/>
            <person name="Montfort J."/>
            <person name="Bouchez O."/>
            <person name="Roques C."/>
            <person name="Iampietro C."/>
            <person name="Lluch J."/>
            <person name="Castinel A."/>
            <person name="Donnadieu C."/>
            <person name="Desvignes T."/>
            <person name="Floi Bucao C."/>
            <person name="Jouanno E."/>
            <person name="Wen M."/>
            <person name="Mejri S."/>
            <person name="Dirks R."/>
            <person name="Jansen H."/>
            <person name="Henkel C."/>
            <person name="Chen W.J."/>
            <person name="Zahm M."/>
            <person name="Cabau C."/>
            <person name="Klopp C."/>
            <person name="Thompson A.W."/>
            <person name="Robinson-Rechavi M."/>
            <person name="Braasch I."/>
            <person name="Lecointre G."/>
            <person name="Bobe J."/>
            <person name="Postlethwait J.H."/>
            <person name="Berthelot C."/>
            <person name="Roest Crollius H."/>
            <person name="Guiguen Y."/>
        </authorList>
    </citation>
    <scope>NUCLEOTIDE SEQUENCE</scope>
    <source>
        <strain evidence="2">WJC10195</strain>
    </source>
</reference>
<dbReference type="AlphaFoldDB" id="A0A9Q1ERA2"/>
<dbReference type="EMBL" id="JAINUF010000013">
    <property type="protein sequence ID" value="KAJ8343565.1"/>
    <property type="molecule type" value="Genomic_DNA"/>
</dbReference>
<keyword evidence="3" id="KW-1185">Reference proteome</keyword>
<evidence type="ECO:0000256" key="1">
    <source>
        <dbReference type="SAM" id="MobiDB-lite"/>
    </source>
</evidence>
<evidence type="ECO:0000313" key="3">
    <source>
        <dbReference type="Proteomes" id="UP001152622"/>
    </source>
</evidence>
<dbReference type="Proteomes" id="UP001152622">
    <property type="component" value="Chromosome 13"/>
</dbReference>
<sequence>MWKATASEKVRKGLIYHMRLYKPLQALLKPTADGWMLQRGVSADQTHLPTAGPHLTSWGIRCTACSRFESHLVTQNRAAPDSFKKGKSKRRTSLSTVGERENRTRFCSPSKQRKRGALLKVPSLKERPLRTLFAAVHFSQRWRNKKRRKRGAAEALWE</sequence>
<accession>A0A9Q1ERA2</accession>